<proteinExistence type="predicted"/>
<organism evidence="3 4">
    <name type="scientific">Cohnella zeiphila</name>
    <dbReference type="NCBI Taxonomy" id="2761120"/>
    <lineage>
        <taxon>Bacteria</taxon>
        <taxon>Bacillati</taxon>
        <taxon>Bacillota</taxon>
        <taxon>Bacilli</taxon>
        <taxon>Bacillales</taxon>
        <taxon>Paenibacillaceae</taxon>
        <taxon>Cohnella</taxon>
    </lineage>
</organism>
<keyword evidence="1" id="KW-1133">Transmembrane helix</keyword>
<feature type="transmembrane region" description="Helical" evidence="1">
    <location>
        <begin position="235"/>
        <end position="256"/>
    </location>
</feature>
<evidence type="ECO:0000259" key="2">
    <source>
        <dbReference type="Pfam" id="PF07670"/>
    </source>
</evidence>
<accession>A0A7X0STP1</accession>
<feature type="transmembrane region" description="Helical" evidence="1">
    <location>
        <begin position="51"/>
        <end position="75"/>
    </location>
</feature>
<dbReference type="Proteomes" id="UP000564644">
    <property type="component" value="Unassembled WGS sequence"/>
</dbReference>
<keyword evidence="4" id="KW-1185">Reference proteome</keyword>
<dbReference type="EMBL" id="JACJVO010000061">
    <property type="protein sequence ID" value="MBB6735932.1"/>
    <property type="molecule type" value="Genomic_DNA"/>
</dbReference>
<dbReference type="InterPro" id="IPR011642">
    <property type="entry name" value="Gate_dom"/>
</dbReference>
<evidence type="ECO:0000313" key="4">
    <source>
        <dbReference type="Proteomes" id="UP000564644"/>
    </source>
</evidence>
<keyword evidence="1" id="KW-0472">Membrane</keyword>
<feature type="transmembrane region" description="Helical" evidence="1">
    <location>
        <begin position="135"/>
        <end position="156"/>
    </location>
</feature>
<dbReference type="RefSeq" id="WP_185133578.1">
    <property type="nucleotide sequence ID" value="NZ_JACJVO010000061.1"/>
</dbReference>
<dbReference type="Pfam" id="PF07670">
    <property type="entry name" value="Gate"/>
    <property type="match status" value="1"/>
</dbReference>
<protein>
    <submittedName>
        <fullName evidence="3">Sporulation integral membrane protein YlbJ</fullName>
    </submittedName>
</protein>
<keyword evidence="1" id="KW-0812">Transmembrane</keyword>
<evidence type="ECO:0000313" key="3">
    <source>
        <dbReference type="EMBL" id="MBB6735932.1"/>
    </source>
</evidence>
<feature type="transmembrane region" description="Helical" evidence="1">
    <location>
        <begin position="162"/>
        <end position="180"/>
    </location>
</feature>
<sequence>MRLSAKSPGRSSPSSAGSWLPAIGIGLAVAMIGGLALAMPQVALSASLKGLAVWWDVLFPALFPFFVLSDMLLGFGVVHLTGKLLDPFMRPLFRVPGAGGFVVAMGFASGYPVGAKLTSRLMEENLVDRDEGERLVAMTTSSDPIFLIGAVCIGFFGRADIVPVLAAAHYGGAILMGLLLRGKGGAKPGEAAAGHAAAKRKGGRLREAVAAMHRARLADGRPFGLMLQQSLESSIRLMIVVGGLVVFFSAALELLLQSGLLEAMRDLLAALLRLAGVAPGLADSLVRGAFEVTLGARAAAQGGASGMAVPLLERVAAAAFVLSWGGLSVHAQVAGLMSGTKWRYGPFLKARLLHSALAVALVFALWPVLAPSSP</sequence>
<dbReference type="AlphaFoldDB" id="A0A7X0STP1"/>
<gene>
    <name evidence="3" type="ORF">H7C18_33990</name>
</gene>
<comment type="caution">
    <text evidence="3">The sequence shown here is derived from an EMBL/GenBank/DDBJ whole genome shotgun (WGS) entry which is preliminary data.</text>
</comment>
<name>A0A7X0STP1_9BACL</name>
<feature type="domain" description="Nucleoside transporter/FeoB GTPase Gate" evidence="2">
    <location>
        <begin position="58"/>
        <end position="155"/>
    </location>
</feature>
<feature type="transmembrane region" description="Helical" evidence="1">
    <location>
        <begin position="350"/>
        <end position="369"/>
    </location>
</feature>
<feature type="transmembrane region" description="Helical" evidence="1">
    <location>
        <begin position="20"/>
        <end position="39"/>
    </location>
</feature>
<evidence type="ECO:0000256" key="1">
    <source>
        <dbReference type="SAM" id="Phobius"/>
    </source>
</evidence>
<feature type="transmembrane region" description="Helical" evidence="1">
    <location>
        <begin position="95"/>
        <end position="114"/>
    </location>
</feature>
<reference evidence="3 4" key="1">
    <citation type="submission" date="2020-08" db="EMBL/GenBank/DDBJ databases">
        <title>Cohnella phylogeny.</title>
        <authorList>
            <person name="Dunlap C."/>
        </authorList>
    </citation>
    <scope>NUCLEOTIDE SEQUENCE [LARGE SCALE GENOMIC DNA]</scope>
    <source>
        <strain evidence="3 4">CBP 2801</strain>
    </source>
</reference>